<dbReference type="AlphaFoldDB" id="A0A1V8SA67"/>
<accession>A0A1V8SA67</accession>
<evidence type="ECO:0000313" key="2">
    <source>
        <dbReference type="EMBL" id="OQN96108.1"/>
    </source>
</evidence>
<organism evidence="2 3">
    <name type="scientific">Cryoendolithus antarcticus</name>
    <dbReference type="NCBI Taxonomy" id="1507870"/>
    <lineage>
        <taxon>Eukaryota</taxon>
        <taxon>Fungi</taxon>
        <taxon>Dikarya</taxon>
        <taxon>Ascomycota</taxon>
        <taxon>Pezizomycotina</taxon>
        <taxon>Dothideomycetes</taxon>
        <taxon>Dothideomycetidae</taxon>
        <taxon>Cladosporiales</taxon>
        <taxon>Cladosporiaceae</taxon>
        <taxon>Cryoendolithus</taxon>
    </lineage>
</organism>
<evidence type="ECO:0000256" key="1">
    <source>
        <dbReference type="SAM" id="MobiDB-lite"/>
    </source>
</evidence>
<keyword evidence="3" id="KW-1185">Reference proteome</keyword>
<dbReference type="Proteomes" id="UP000192596">
    <property type="component" value="Unassembled WGS sequence"/>
</dbReference>
<feature type="region of interest" description="Disordered" evidence="1">
    <location>
        <begin position="56"/>
        <end position="77"/>
    </location>
</feature>
<comment type="caution">
    <text evidence="2">The sequence shown here is derived from an EMBL/GenBank/DDBJ whole genome shotgun (WGS) entry which is preliminary data.</text>
</comment>
<protein>
    <submittedName>
        <fullName evidence="2">Uncharacterized protein</fullName>
    </submittedName>
</protein>
<proteinExistence type="predicted"/>
<dbReference type="InParanoid" id="A0A1V8SA67"/>
<sequence>MPKKSVLAKLVYRYLLDKIGRLLMHYLWLAAPCIEQVHILAGGTDAGSAIWKWEAQPEEQWRPGEDEEEPEAAKEIE</sequence>
<gene>
    <name evidence="2" type="ORF">B0A48_18354</name>
</gene>
<evidence type="ECO:0000313" key="3">
    <source>
        <dbReference type="Proteomes" id="UP000192596"/>
    </source>
</evidence>
<reference evidence="3" key="1">
    <citation type="submission" date="2017-03" db="EMBL/GenBank/DDBJ databases">
        <title>Genomes of endolithic fungi from Antarctica.</title>
        <authorList>
            <person name="Coleine C."/>
            <person name="Masonjones S."/>
            <person name="Stajich J.E."/>
        </authorList>
    </citation>
    <scope>NUCLEOTIDE SEQUENCE [LARGE SCALE GENOMIC DNA]</scope>
    <source>
        <strain evidence="3">CCFEE 5527</strain>
    </source>
</reference>
<dbReference type="EMBL" id="NAJO01000072">
    <property type="protein sequence ID" value="OQN96108.1"/>
    <property type="molecule type" value="Genomic_DNA"/>
</dbReference>
<name>A0A1V8SA67_9PEZI</name>